<keyword evidence="6 11" id="KW-0067">ATP-binding</keyword>
<dbReference type="NCBIfam" id="NF001454">
    <property type="entry name" value="PRK00315.1"/>
    <property type="match status" value="1"/>
</dbReference>
<keyword evidence="2 11" id="KW-1003">Cell membrane</keyword>
<dbReference type="OrthoDB" id="9788285at2"/>
<evidence type="ECO:0000256" key="5">
    <source>
        <dbReference type="ARBA" id="ARBA00022741"/>
    </source>
</evidence>
<keyword evidence="7 11" id="KW-0630">Potassium</keyword>
<accession>A0A7C9KMV1</accession>
<dbReference type="InterPro" id="IPR003820">
    <property type="entry name" value="KdpC"/>
</dbReference>
<evidence type="ECO:0000256" key="8">
    <source>
        <dbReference type="ARBA" id="ARBA00022989"/>
    </source>
</evidence>
<evidence type="ECO:0000256" key="4">
    <source>
        <dbReference type="ARBA" id="ARBA00022692"/>
    </source>
</evidence>
<dbReference type="AlphaFoldDB" id="A0A7C9KMV1"/>
<dbReference type="HAMAP" id="MF_00276">
    <property type="entry name" value="KdpC"/>
    <property type="match status" value="1"/>
</dbReference>
<keyword evidence="1 11" id="KW-0813">Transport</keyword>
<comment type="subcellular location">
    <subcellularLocation>
        <location evidence="11">Cell membrane</location>
        <topology evidence="11">Single-pass membrane protein</topology>
    </subcellularLocation>
</comment>
<dbReference type="GO" id="GO:0005886">
    <property type="term" value="C:plasma membrane"/>
    <property type="evidence" value="ECO:0007669"/>
    <property type="project" value="UniProtKB-SubCell"/>
</dbReference>
<dbReference type="GO" id="GO:0005524">
    <property type="term" value="F:ATP binding"/>
    <property type="evidence" value="ECO:0007669"/>
    <property type="project" value="UniProtKB-UniRule"/>
</dbReference>
<feature type="transmembrane region" description="Helical" evidence="11">
    <location>
        <begin position="12"/>
        <end position="39"/>
    </location>
</feature>
<comment type="caution">
    <text evidence="12">The sequence shown here is derived from an EMBL/GenBank/DDBJ whole genome shotgun (WGS) entry which is preliminary data.</text>
</comment>
<evidence type="ECO:0000256" key="9">
    <source>
        <dbReference type="ARBA" id="ARBA00023065"/>
    </source>
</evidence>
<organism evidence="12 13">
    <name type="scientific">Sandarakinorhabdus fusca</name>
    <dbReference type="NCBI Taxonomy" id="1439888"/>
    <lineage>
        <taxon>Bacteria</taxon>
        <taxon>Pseudomonadati</taxon>
        <taxon>Pseudomonadota</taxon>
        <taxon>Alphaproteobacteria</taxon>
        <taxon>Sphingomonadales</taxon>
        <taxon>Sphingosinicellaceae</taxon>
        <taxon>Sandarakinorhabdus</taxon>
    </lineage>
</organism>
<comment type="similarity">
    <text evidence="11">Belongs to the KdpC family.</text>
</comment>
<keyword evidence="5 11" id="KW-0547">Nucleotide-binding</keyword>
<dbReference type="EMBL" id="WIOL01000002">
    <property type="protein sequence ID" value="MQT17224.1"/>
    <property type="molecule type" value="Genomic_DNA"/>
</dbReference>
<dbReference type="NCBIfam" id="TIGR00681">
    <property type="entry name" value="kdpC"/>
    <property type="match status" value="1"/>
</dbReference>
<keyword evidence="13" id="KW-1185">Reference proteome</keyword>
<evidence type="ECO:0000256" key="11">
    <source>
        <dbReference type="HAMAP-Rule" id="MF_00276"/>
    </source>
</evidence>
<proteinExistence type="inferred from homology"/>
<dbReference type="PANTHER" id="PTHR30042:SF2">
    <property type="entry name" value="POTASSIUM-TRANSPORTING ATPASE KDPC SUBUNIT"/>
    <property type="match status" value="1"/>
</dbReference>
<comment type="subunit">
    <text evidence="11">The system is composed of three essential subunits: KdpA, KdpB and KdpC.</text>
</comment>
<protein>
    <recommendedName>
        <fullName evidence="11">Potassium-transporting ATPase KdpC subunit</fullName>
    </recommendedName>
    <alternativeName>
        <fullName evidence="11">ATP phosphohydrolase [potassium-transporting] C chain</fullName>
    </alternativeName>
    <alternativeName>
        <fullName evidence="11">Potassium-binding and translocating subunit C</fullName>
    </alternativeName>
    <alternativeName>
        <fullName evidence="11">Potassium-translocating ATPase C chain</fullName>
    </alternativeName>
</protein>
<dbReference type="RefSeq" id="WP_152577631.1">
    <property type="nucleotide sequence ID" value="NZ_JAATJI010000001.1"/>
</dbReference>
<reference evidence="12 13" key="1">
    <citation type="submission" date="2019-09" db="EMBL/GenBank/DDBJ databases">
        <title>Polymorphobacter sp. isolated from a lake in China.</title>
        <authorList>
            <person name="Liu Z."/>
        </authorList>
    </citation>
    <scope>NUCLEOTIDE SEQUENCE [LARGE SCALE GENOMIC DNA]</scope>
    <source>
        <strain evidence="12 13">D40P</strain>
    </source>
</reference>
<comment type="function">
    <text evidence="11">Part of the high-affinity ATP-driven potassium transport (or Kdp) system, which catalyzes the hydrolysis of ATP coupled with the electrogenic transport of potassium into the cytoplasm. This subunit acts as a catalytic chaperone that increases the ATP-binding affinity of the ATP-hydrolyzing subunit KdpB by the formation of a transient KdpB/KdpC/ATP ternary complex.</text>
</comment>
<evidence type="ECO:0000256" key="10">
    <source>
        <dbReference type="ARBA" id="ARBA00023136"/>
    </source>
</evidence>
<sequence>MFTELRSALRPAVVMLAGFTLLTGVAYPLLVTGIATVALPAQAGGSLVRDGNRVVGSALIGQDFTSPRYFHPRPSAAGKGYDASASSGSNLAPGSKDLADRIGTAIGALRDEGVAGAIPADMVTTSGSGLDPDISPDTARLQVARVAGARGLPAAAVATLVETQVQTPLLGLLGEPRVNVLALNRALDALARR</sequence>
<evidence type="ECO:0000313" key="12">
    <source>
        <dbReference type="EMBL" id="MQT17224.1"/>
    </source>
</evidence>
<dbReference type="PANTHER" id="PTHR30042">
    <property type="entry name" value="POTASSIUM-TRANSPORTING ATPASE C CHAIN"/>
    <property type="match status" value="1"/>
</dbReference>
<gene>
    <name evidence="11 12" type="primary">kdpC</name>
    <name evidence="12" type="ORF">F3168_08100</name>
</gene>
<keyword evidence="4 11" id="KW-0812">Transmembrane</keyword>
<evidence type="ECO:0000256" key="6">
    <source>
        <dbReference type="ARBA" id="ARBA00022840"/>
    </source>
</evidence>
<dbReference type="GO" id="GO:0008556">
    <property type="term" value="F:P-type potassium transmembrane transporter activity"/>
    <property type="evidence" value="ECO:0007669"/>
    <property type="project" value="InterPro"/>
</dbReference>
<evidence type="ECO:0000256" key="1">
    <source>
        <dbReference type="ARBA" id="ARBA00022448"/>
    </source>
</evidence>
<evidence type="ECO:0000256" key="3">
    <source>
        <dbReference type="ARBA" id="ARBA00022538"/>
    </source>
</evidence>
<keyword evidence="10 11" id="KW-0472">Membrane</keyword>
<dbReference type="Proteomes" id="UP000481327">
    <property type="component" value="Unassembled WGS sequence"/>
</dbReference>
<keyword evidence="9 11" id="KW-0406">Ion transport</keyword>
<keyword evidence="8 11" id="KW-1133">Transmembrane helix</keyword>
<name>A0A7C9KMV1_9SPHN</name>
<dbReference type="Pfam" id="PF02669">
    <property type="entry name" value="KdpC"/>
    <property type="match status" value="1"/>
</dbReference>
<dbReference type="PIRSF" id="PIRSF001296">
    <property type="entry name" value="K_ATPase_KdpC"/>
    <property type="match status" value="1"/>
</dbReference>
<evidence type="ECO:0000256" key="2">
    <source>
        <dbReference type="ARBA" id="ARBA00022475"/>
    </source>
</evidence>
<evidence type="ECO:0000313" key="13">
    <source>
        <dbReference type="Proteomes" id="UP000481327"/>
    </source>
</evidence>
<evidence type="ECO:0000256" key="7">
    <source>
        <dbReference type="ARBA" id="ARBA00022958"/>
    </source>
</evidence>
<keyword evidence="3 11" id="KW-0633">Potassium transport</keyword>